<name>A0ABV7D4G2_9PROT</name>
<evidence type="ECO:0000313" key="13">
    <source>
        <dbReference type="EMBL" id="MFC3051936.1"/>
    </source>
</evidence>
<dbReference type="PANTHER" id="PTHR40980:SF4">
    <property type="entry name" value="TONB-DEPENDENT RECEPTOR-LIKE BETA-BARREL DOMAIN-CONTAINING PROTEIN"/>
    <property type="match status" value="1"/>
</dbReference>
<proteinExistence type="inferred from homology"/>
<dbReference type="InterPro" id="IPR037066">
    <property type="entry name" value="Plug_dom_sf"/>
</dbReference>
<feature type="domain" description="TonB-dependent receptor-like beta-barrel" evidence="11">
    <location>
        <begin position="303"/>
        <end position="691"/>
    </location>
</feature>
<evidence type="ECO:0000259" key="11">
    <source>
        <dbReference type="Pfam" id="PF00593"/>
    </source>
</evidence>
<evidence type="ECO:0000313" key="14">
    <source>
        <dbReference type="Proteomes" id="UP001595444"/>
    </source>
</evidence>
<evidence type="ECO:0000256" key="5">
    <source>
        <dbReference type="ARBA" id="ARBA00023077"/>
    </source>
</evidence>
<keyword evidence="2 8" id="KW-0813">Transport</keyword>
<gene>
    <name evidence="13" type="ORF">ACFOKA_08465</name>
</gene>
<evidence type="ECO:0000256" key="10">
    <source>
        <dbReference type="SAM" id="SignalP"/>
    </source>
</evidence>
<evidence type="ECO:0000256" key="8">
    <source>
        <dbReference type="PROSITE-ProRule" id="PRU01360"/>
    </source>
</evidence>
<evidence type="ECO:0000259" key="12">
    <source>
        <dbReference type="Pfam" id="PF07715"/>
    </source>
</evidence>
<evidence type="ECO:0000256" key="4">
    <source>
        <dbReference type="ARBA" id="ARBA00022692"/>
    </source>
</evidence>
<evidence type="ECO:0000256" key="9">
    <source>
        <dbReference type="RuleBase" id="RU003357"/>
    </source>
</evidence>
<dbReference type="SUPFAM" id="SSF56935">
    <property type="entry name" value="Porins"/>
    <property type="match status" value="1"/>
</dbReference>
<dbReference type="EMBL" id="JBHRSL010000006">
    <property type="protein sequence ID" value="MFC3051936.1"/>
    <property type="molecule type" value="Genomic_DNA"/>
</dbReference>
<evidence type="ECO:0000256" key="2">
    <source>
        <dbReference type="ARBA" id="ARBA00022448"/>
    </source>
</evidence>
<dbReference type="InterPro" id="IPR000531">
    <property type="entry name" value="Beta-barrel_TonB"/>
</dbReference>
<evidence type="ECO:0000256" key="3">
    <source>
        <dbReference type="ARBA" id="ARBA00022452"/>
    </source>
</evidence>
<dbReference type="InterPro" id="IPR039426">
    <property type="entry name" value="TonB-dep_rcpt-like"/>
</dbReference>
<dbReference type="PROSITE" id="PS52016">
    <property type="entry name" value="TONB_DEPENDENT_REC_3"/>
    <property type="match status" value="1"/>
</dbReference>
<dbReference type="Gene3D" id="2.170.130.10">
    <property type="entry name" value="TonB-dependent receptor, plug domain"/>
    <property type="match status" value="1"/>
</dbReference>
<keyword evidence="3 8" id="KW-1134">Transmembrane beta strand</keyword>
<dbReference type="Pfam" id="PF00593">
    <property type="entry name" value="TonB_dep_Rec_b-barrel"/>
    <property type="match status" value="1"/>
</dbReference>
<dbReference type="RefSeq" id="WP_194215353.1">
    <property type="nucleotide sequence ID" value="NZ_CP061205.1"/>
</dbReference>
<comment type="subcellular location">
    <subcellularLocation>
        <location evidence="1 8">Cell outer membrane</location>
        <topology evidence="1 8">Multi-pass membrane protein</topology>
    </subcellularLocation>
</comment>
<evidence type="ECO:0000256" key="7">
    <source>
        <dbReference type="ARBA" id="ARBA00023237"/>
    </source>
</evidence>
<organism evidence="13 14">
    <name type="scientific">Kordiimonas pumila</name>
    <dbReference type="NCBI Taxonomy" id="2161677"/>
    <lineage>
        <taxon>Bacteria</taxon>
        <taxon>Pseudomonadati</taxon>
        <taxon>Pseudomonadota</taxon>
        <taxon>Alphaproteobacteria</taxon>
        <taxon>Kordiimonadales</taxon>
        <taxon>Kordiimonadaceae</taxon>
        <taxon>Kordiimonas</taxon>
    </lineage>
</organism>
<dbReference type="InterPro" id="IPR012910">
    <property type="entry name" value="Plug_dom"/>
</dbReference>
<dbReference type="Pfam" id="PF07715">
    <property type="entry name" value="Plug"/>
    <property type="match status" value="1"/>
</dbReference>
<evidence type="ECO:0000256" key="1">
    <source>
        <dbReference type="ARBA" id="ARBA00004571"/>
    </source>
</evidence>
<comment type="similarity">
    <text evidence="8 9">Belongs to the TonB-dependent receptor family.</text>
</comment>
<evidence type="ECO:0000256" key="6">
    <source>
        <dbReference type="ARBA" id="ARBA00023136"/>
    </source>
</evidence>
<keyword evidence="6 8" id="KW-0472">Membrane</keyword>
<protein>
    <submittedName>
        <fullName evidence="13">TonB-dependent receptor plug domain-containing protein</fullName>
    </submittedName>
</protein>
<keyword evidence="7 8" id="KW-0998">Cell outer membrane</keyword>
<feature type="chain" id="PRO_5046594784" evidence="10">
    <location>
        <begin position="26"/>
        <end position="759"/>
    </location>
</feature>
<keyword evidence="4 8" id="KW-0812">Transmembrane</keyword>
<keyword evidence="5 9" id="KW-0798">TonB box</keyword>
<reference evidence="14" key="1">
    <citation type="journal article" date="2019" name="Int. J. Syst. Evol. Microbiol.">
        <title>The Global Catalogue of Microorganisms (GCM) 10K type strain sequencing project: providing services to taxonomists for standard genome sequencing and annotation.</title>
        <authorList>
            <consortium name="The Broad Institute Genomics Platform"/>
            <consortium name="The Broad Institute Genome Sequencing Center for Infectious Disease"/>
            <person name="Wu L."/>
            <person name="Ma J."/>
        </authorList>
    </citation>
    <scope>NUCLEOTIDE SEQUENCE [LARGE SCALE GENOMIC DNA]</scope>
    <source>
        <strain evidence="14">KCTC 62164</strain>
    </source>
</reference>
<keyword evidence="13" id="KW-0675">Receptor</keyword>
<keyword evidence="14" id="KW-1185">Reference proteome</keyword>
<accession>A0ABV7D4G2</accession>
<feature type="signal peptide" evidence="10">
    <location>
        <begin position="1"/>
        <end position="25"/>
    </location>
</feature>
<dbReference type="PANTHER" id="PTHR40980">
    <property type="entry name" value="PLUG DOMAIN-CONTAINING PROTEIN"/>
    <property type="match status" value="1"/>
</dbReference>
<feature type="domain" description="TonB-dependent receptor plug" evidence="12">
    <location>
        <begin position="65"/>
        <end position="159"/>
    </location>
</feature>
<comment type="caution">
    <text evidence="13">The sequence shown here is derived from an EMBL/GenBank/DDBJ whole genome shotgun (WGS) entry which is preliminary data.</text>
</comment>
<dbReference type="Gene3D" id="2.40.170.20">
    <property type="entry name" value="TonB-dependent receptor, beta-barrel domain"/>
    <property type="match status" value="1"/>
</dbReference>
<keyword evidence="10" id="KW-0732">Signal</keyword>
<dbReference type="Proteomes" id="UP001595444">
    <property type="component" value="Unassembled WGS sequence"/>
</dbReference>
<dbReference type="InterPro" id="IPR036942">
    <property type="entry name" value="Beta-barrel_TonB_sf"/>
</dbReference>
<sequence length="759" mass="85044">MKRALFKQRLLCGCMVLAFAPHAMAQEEQATKGETSKTLNLEEIVVTGQIVTRNRTASVSPELTYDTEFFQKFEPVSAGDMLKRVPGVAFTSDIGEYDAPQMRGMADGFTQVLVNGRPLPGAGNDRTVLVDRVPAEIIERIEIIRSPGADIDSQGVGGTINIILKEGATLPEGGSVRASALYSAKDKKLRGAGAISYSGRSDNDRIFYSVTANLQQRFNAKKFVEEKIVAGDFPDSFDGRDLFQPDNFDASVADGRAVQLDSRENLDISLNADVTFKVGETGELRFDGFFIDTDRDEREDTTEWERDGDELVGDKTASQDTEISQRNFGFSALYEGAFSDVTTYDAMVRYSQFDNTSDQYDREFDFDDGTESLDDRERELIDSLDKEIAADFGIKHDFDSMSLKYGASTKFKNRDYGLILQEADDFGTLETESESEFSVKENRYDAYVVGEWQLGSKVTLETGVRLEHTNTKVQAIGGAETSNSVTLLNPSMHIQYDIIEDGQLRLSLARTVRRPTFDQLVPAELQDEPDDDDVTIGNPDLAMEKSWGLDLGYEHVLPGNGIFGVNFFYRKVSDLSQLIRIGDTDDGGLYTFDNVGSGKTYGIEFDISTPLMFMGLDETGFFANYTRIWSSRYDEFLQEDVRFNHQPKYVYNFGLTQNFPSIEATAGFSFQKQGLATSVFYAEIEDQRYGGNLELFLEKRFESGLILRLTANNLLNAESGQAERNFDSLDDMRAGVVDEFEVEREKSTRVFLLTARYNF</sequence>